<reference evidence="7 8" key="1">
    <citation type="submission" date="2024-01" db="EMBL/GenBank/DDBJ databases">
        <title>The complete chloroplast genome sequence of Lithospermum erythrorhizon: insights into the phylogenetic relationship among Boraginaceae species and the maternal lineages of purple gromwells.</title>
        <authorList>
            <person name="Okada T."/>
            <person name="Watanabe K."/>
        </authorList>
    </citation>
    <scope>NUCLEOTIDE SEQUENCE [LARGE SCALE GENOMIC DNA]</scope>
</reference>
<dbReference type="PROSITE" id="PS50135">
    <property type="entry name" value="ZF_ZZ_2"/>
    <property type="match status" value="1"/>
</dbReference>
<comment type="caution">
    <text evidence="7">The sequence shown here is derived from an EMBL/GenBank/DDBJ whole genome shotgun (WGS) entry which is preliminary data.</text>
</comment>
<evidence type="ECO:0000256" key="1">
    <source>
        <dbReference type="ARBA" id="ARBA00022723"/>
    </source>
</evidence>
<sequence length="366" mass="41490">MPYHIIDDLNAFFTRELLYKPVVVACGHMACFWCIFKAMYVCEECPVCRTPCNYFPRICRLLHLILWKLYPATYARRQKEVSEKEEKSGNASQQFDDLKLEASDSVSCELLSDSLKSVRLGSETAREAEAWTQKNEDGSNMEVVMSDLTRAICKHLLFRPVVLNCGDVYCEACTFNSVKRDSSLDHVRPSRGSNKPAHSMSSANAYSSWLTGQGPVVHFAGCDYCGMCPIIGQRYRCKDCKEKMGFDLCEGCYNSSCKLPGRFNQQHTEDHEFEIMEPSMVDVIRMFAAAGNGLDDQITLFTPEELNLQDGGSDQARELEEEPPFMDGSEETPLNNDSLEDEGSESRTRYDGLMVDDYWPIVIILF</sequence>
<dbReference type="SMART" id="SM00291">
    <property type="entry name" value="ZnF_ZZ"/>
    <property type="match status" value="1"/>
</dbReference>
<keyword evidence="2 4" id="KW-0863">Zinc-finger</keyword>
<dbReference type="SUPFAM" id="SSF57850">
    <property type="entry name" value="RING/U-box"/>
    <property type="match status" value="3"/>
</dbReference>
<dbReference type="InterPro" id="IPR000433">
    <property type="entry name" value="Znf_ZZ"/>
</dbReference>
<dbReference type="GO" id="GO:0008270">
    <property type="term" value="F:zinc ion binding"/>
    <property type="evidence" value="ECO:0007669"/>
    <property type="project" value="UniProtKB-KW"/>
</dbReference>
<dbReference type="InterPro" id="IPR043145">
    <property type="entry name" value="Znf_ZZ_sf"/>
</dbReference>
<evidence type="ECO:0000313" key="8">
    <source>
        <dbReference type="Proteomes" id="UP001454036"/>
    </source>
</evidence>
<keyword evidence="8" id="KW-1185">Reference proteome</keyword>
<evidence type="ECO:0000313" key="7">
    <source>
        <dbReference type="EMBL" id="GAA0145859.1"/>
    </source>
</evidence>
<gene>
    <name evidence="7" type="ORF">LIER_05948</name>
</gene>
<protein>
    <recommendedName>
        <fullName evidence="6">ZZ-type domain-containing protein</fullName>
    </recommendedName>
</protein>
<dbReference type="Gene3D" id="3.30.40.10">
    <property type="entry name" value="Zinc/RING finger domain, C3HC4 (zinc finger)"/>
    <property type="match status" value="2"/>
</dbReference>
<dbReference type="FunFam" id="3.30.40.10:FF:000489">
    <property type="entry name" value="E3 ubiquitin-protein ligase PRT1"/>
    <property type="match status" value="1"/>
</dbReference>
<evidence type="ECO:0000259" key="6">
    <source>
        <dbReference type="PROSITE" id="PS50135"/>
    </source>
</evidence>
<feature type="domain" description="ZZ-type" evidence="6">
    <location>
        <begin position="217"/>
        <end position="281"/>
    </location>
</feature>
<dbReference type="PANTHER" id="PTHR15898">
    <property type="entry name" value="BIFUNCTIONAL APOPTOSIS REGULATOR"/>
    <property type="match status" value="1"/>
</dbReference>
<keyword evidence="3" id="KW-0862">Zinc</keyword>
<evidence type="ECO:0000256" key="4">
    <source>
        <dbReference type="PROSITE-ProRule" id="PRU00228"/>
    </source>
</evidence>
<proteinExistence type="predicted"/>
<dbReference type="AlphaFoldDB" id="A0AAV3P2F1"/>
<dbReference type="PANTHER" id="PTHR15898:SF13">
    <property type="entry name" value="BIFUNCTIONAL APOPTOSIS REGULATOR"/>
    <property type="match status" value="1"/>
</dbReference>
<dbReference type="GO" id="GO:0061630">
    <property type="term" value="F:ubiquitin protein ligase activity"/>
    <property type="evidence" value="ECO:0007669"/>
    <property type="project" value="TreeGrafter"/>
</dbReference>
<feature type="region of interest" description="Disordered" evidence="5">
    <location>
        <begin position="307"/>
        <end position="347"/>
    </location>
</feature>
<evidence type="ECO:0000256" key="2">
    <source>
        <dbReference type="ARBA" id="ARBA00022771"/>
    </source>
</evidence>
<evidence type="ECO:0000256" key="5">
    <source>
        <dbReference type="SAM" id="MobiDB-lite"/>
    </source>
</evidence>
<dbReference type="EMBL" id="BAABME010000841">
    <property type="protein sequence ID" value="GAA0145859.1"/>
    <property type="molecule type" value="Genomic_DNA"/>
</dbReference>
<dbReference type="FunFam" id="3.30.60.90:FF:000014">
    <property type="entry name" value="E3 ubiquitin-protein ligase PRT1"/>
    <property type="match status" value="1"/>
</dbReference>
<dbReference type="Gene3D" id="3.30.60.90">
    <property type="match status" value="1"/>
</dbReference>
<dbReference type="InterPro" id="IPR013083">
    <property type="entry name" value="Znf_RING/FYVE/PHD"/>
</dbReference>
<accession>A0AAV3P2F1</accession>
<name>A0AAV3P2F1_LITER</name>
<keyword evidence="1" id="KW-0479">Metal-binding</keyword>
<organism evidence="7 8">
    <name type="scientific">Lithospermum erythrorhizon</name>
    <name type="common">Purple gromwell</name>
    <name type="synonym">Lithospermum officinale var. erythrorhizon</name>
    <dbReference type="NCBI Taxonomy" id="34254"/>
    <lineage>
        <taxon>Eukaryota</taxon>
        <taxon>Viridiplantae</taxon>
        <taxon>Streptophyta</taxon>
        <taxon>Embryophyta</taxon>
        <taxon>Tracheophyta</taxon>
        <taxon>Spermatophyta</taxon>
        <taxon>Magnoliopsida</taxon>
        <taxon>eudicotyledons</taxon>
        <taxon>Gunneridae</taxon>
        <taxon>Pentapetalae</taxon>
        <taxon>asterids</taxon>
        <taxon>lamiids</taxon>
        <taxon>Boraginales</taxon>
        <taxon>Boraginaceae</taxon>
        <taxon>Boraginoideae</taxon>
        <taxon>Lithospermeae</taxon>
        <taxon>Lithospermum</taxon>
    </lineage>
</organism>
<dbReference type="GO" id="GO:0043161">
    <property type="term" value="P:proteasome-mediated ubiquitin-dependent protein catabolic process"/>
    <property type="evidence" value="ECO:0007669"/>
    <property type="project" value="TreeGrafter"/>
</dbReference>
<dbReference type="Pfam" id="PF00569">
    <property type="entry name" value="ZZ"/>
    <property type="match status" value="1"/>
</dbReference>
<evidence type="ECO:0000256" key="3">
    <source>
        <dbReference type="ARBA" id="ARBA00022833"/>
    </source>
</evidence>
<dbReference type="Proteomes" id="UP001454036">
    <property type="component" value="Unassembled WGS sequence"/>
</dbReference>
<feature type="compositionally biased region" description="Acidic residues" evidence="5">
    <location>
        <begin position="319"/>
        <end position="330"/>
    </location>
</feature>